<comment type="caution">
    <text evidence="1">The sequence shown here is derived from an EMBL/GenBank/DDBJ whole genome shotgun (WGS) entry which is preliminary data.</text>
</comment>
<evidence type="ECO:0000313" key="2">
    <source>
        <dbReference type="Proteomes" id="UP001233999"/>
    </source>
</evidence>
<dbReference type="PANTHER" id="PTHR13743:SF162">
    <property type="entry name" value="NEUROBEACHIN"/>
    <property type="match status" value="1"/>
</dbReference>
<reference evidence="1" key="2">
    <citation type="submission" date="2023-05" db="EMBL/GenBank/DDBJ databases">
        <authorList>
            <person name="Fouks B."/>
        </authorList>
    </citation>
    <scope>NUCLEOTIDE SEQUENCE</scope>
    <source>
        <strain evidence="1">Stay&amp;Tobe</strain>
        <tissue evidence="1">Testes</tissue>
    </source>
</reference>
<dbReference type="GO" id="GO:0008104">
    <property type="term" value="P:intracellular protein localization"/>
    <property type="evidence" value="ECO:0007669"/>
    <property type="project" value="TreeGrafter"/>
</dbReference>
<dbReference type="Proteomes" id="UP001233999">
    <property type="component" value="Unassembled WGS sequence"/>
</dbReference>
<dbReference type="GO" id="GO:0016020">
    <property type="term" value="C:membrane"/>
    <property type="evidence" value="ECO:0007669"/>
    <property type="project" value="TreeGrafter"/>
</dbReference>
<proteinExistence type="predicted"/>
<accession>A0AAD7ZQW8</accession>
<dbReference type="GO" id="GO:0019901">
    <property type="term" value="F:protein kinase binding"/>
    <property type="evidence" value="ECO:0007669"/>
    <property type="project" value="TreeGrafter"/>
</dbReference>
<feature type="non-terminal residue" evidence="1">
    <location>
        <position position="1"/>
    </location>
</feature>
<dbReference type="PANTHER" id="PTHR13743">
    <property type="entry name" value="BEIGE/BEACH-RELATED"/>
    <property type="match status" value="1"/>
</dbReference>
<organism evidence="1 2">
    <name type="scientific">Diploptera punctata</name>
    <name type="common">Pacific beetle cockroach</name>
    <dbReference type="NCBI Taxonomy" id="6984"/>
    <lineage>
        <taxon>Eukaryota</taxon>
        <taxon>Metazoa</taxon>
        <taxon>Ecdysozoa</taxon>
        <taxon>Arthropoda</taxon>
        <taxon>Hexapoda</taxon>
        <taxon>Insecta</taxon>
        <taxon>Pterygota</taxon>
        <taxon>Neoptera</taxon>
        <taxon>Polyneoptera</taxon>
        <taxon>Dictyoptera</taxon>
        <taxon>Blattodea</taxon>
        <taxon>Blaberoidea</taxon>
        <taxon>Blaberidae</taxon>
        <taxon>Diplopterinae</taxon>
        <taxon>Diploptera</taxon>
    </lineage>
</organism>
<dbReference type="EMBL" id="JASPKZ010007336">
    <property type="protein sequence ID" value="KAJ9584940.1"/>
    <property type="molecule type" value="Genomic_DNA"/>
</dbReference>
<gene>
    <name evidence="1" type="ORF">L9F63_020710</name>
</gene>
<protein>
    <recommendedName>
        <fullName evidence="3">Neurobeachin</fullName>
    </recommendedName>
</protein>
<sequence length="231" mass="26112">INSNGVHSLRTIPKQLYVAAPLRAEIWSVFIAILRKSVRNLQACTDVGLIEHVLARLSQAETVVADLLIEMLGVLASYSITVKELKLLFGAMKAANGKWPRHSAKLLNVLRQMPQRNGPDVFFSFPGRKGSAVVLPPLARWPYENGFTFTTWFRLDPINSVNIEREKPYLYCFKTSKGVGYSAHFVGNCLVLTSMKVKGKGFQHCVKYEFQPRKWYMIAIVYIYTGGQKVK</sequence>
<name>A0AAD7ZQW8_DIPPU</name>
<dbReference type="GO" id="GO:0005829">
    <property type="term" value="C:cytosol"/>
    <property type="evidence" value="ECO:0007669"/>
    <property type="project" value="TreeGrafter"/>
</dbReference>
<dbReference type="InterPro" id="IPR013320">
    <property type="entry name" value="ConA-like_dom_sf"/>
</dbReference>
<dbReference type="AlphaFoldDB" id="A0AAD7ZQW8"/>
<dbReference type="SUPFAM" id="SSF49899">
    <property type="entry name" value="Concanavalin A-like lectins/glucanases"/>
    <property type="match status" value="1"/>
</dbReference>
<keyword evidence="2" id="KW-1185">Reference proteome</keyword>
<evidence type="ECO:0008006" key="3">
    <source>
        <dbReference type="Google" id="ProtNLM"/>
    </source>
</evidence>
<evidence type="ECO:0000313" key="1">
    <source>
        <dbReference type="EMBL" id="KAJ9584940.1"/>
    </source>
</evidence>
<dbReference type="InterPro" id="IPR050865">
    <property type="entry name" value="BEACH_Domain"/>
</dbReference>
<reference evidence="1" key="1">
    <citation type="journal article" date="2023" name="IScience">
        <title>Live-bearing cockroach genome reveals convergent evolutionary mechanisms linked to viviparity in insects and beyond.</title>
        <authorList>
            <person name="Fouks B."/>
            <person name="Harrison M.C."/>
            <person name="Mikhailova A.A."/>
            <person name="Marchal E."/>
            <person name="English S."/>
            <person name="Carruthers M."/>
            <person name="Jennings E.C."/>
            <person name="Chiamaka E.L."/>
            <person name="Frigard R.A."/>
            <person name="Pippel M."/>
            <person name="Attardo G.M."/>
            <person name="Benoit J.B."/>
            <person name="Bornberg-Bauer E."/>
            <person name="Tobe S.S."/>
        </authorList>
    </citation>
    <scope>NUCLEOTIDE SEQUENCE</scope>
    <source>
        <strain evidence="1">Stay&amp;Tobe</strain>
    </source>
</reference>